<evidence type="ECO:0000256" key="4">
    <source>
        <dbReference type="ARBA" id="ARBA00022840"/>
    </source>
</evidence>
<name>A0A4R4FII6_9FIRM</name>
<evidence type="ECO:0000256" key="6">
    <source>
        <dbReference type="ARBA" id="ARBA00023136"/>
    </source>
</evidence>
<feature type="transmembrane region" description="Helical" evidence="7">
    <location>
        <begin position="241"/>
        <end position="259"/>
    </location>
</feature>
<dbReference type="InterPro" id="IPR017871">
    <property type="entry name" value="ABC_transporter-like_CS"/>
</dbReference>
<keyword evidence="11" id="KW-1185">Reference proteome</keyword>
<feature type="transmembrane region" description="Helical" evidence="7">
    <location>
        <begin position="124"/>
        <end position="144"/>
    </location>
</feature>
<dbReference type="Pfam" id="PF00005">
    <property type="entry name" value="ABC_tran"/>
    <property type="match status" value="1"/>
</dbReference>
<dbReference type="PANTHER" id="PTHR43394">
    <property type="entry name" value="ATP-DEPENDENT PERMEASE MDL1, MITOCHONDRIAL"/>
    <property type="match status" value="1"/>
</dbReference>
<dbReference type="PANTHER" id="PTHR43394:SF1">
    <property type="entry name" value="ATP-BINDING CASSETTE SUB-FAMILY B MEMBER 10, MITOCHONDRIAL"/>
    <property type="match status" value="1"/>
</dbReference>
<evidence type="ECO:0000259" key="8">
    <source>
        <dbReference type="PROSITE" id="PS50893"/>
    </source>
</evidence>
<dbReference type="Gene3D" id="3.40.50.300">
    <property type="entry name" value="P-loop containing nucleotide triphosphate hydrolases"/>
    <property type="match status" value="1"/>
</dbReference>
<evidence type="ECO:0000256" key="3">
    <source>
        <dbReference type="ARBA" id="ARBA00022741"/>
    </source>
</evidence>
<dbReference type="SUPFAM" id="SSF90123">
    <property type="entry name" value="ABC transporter transmembrane region"/>
    <property type="match status" value="1"/>
</dbReference>
<dbReference type="PROSITE" id="PS50929">
    <property type="entry name" value="ABC_TM1F"/>
    <property type="match status" value="1"/>
</dbReference>
<evidence type="ECO:0000313" key="11">
    <source>
        <dbReference type="Proteomes" id="UP000295710"/>
    </source>
</evidence>
<keyword evidence="5 7" id="KW-1133">Transmembrane helix</keyword>
<feature type="transmembrane region" description="Helical" evidence="7">
    <location>
        <begin position="12"/>
        <end position="32"/>
    </location>
</feature>
<dbReference type="GO" id="GO:0015421">
    <property type="term" value="F:ABC-type oligopeptide transporter activity"/>
    <property type="evidence" value="ECO:0007669"/>
    <property type="project" value="TreeGrafter"/>
</dbReference>
<dbReference type="GO" id="GO:0016887">
    <property type="term" value="F:ATP hydrolysis activity"/>
    <property type="evidence" value="ECO:0007669"/>
    <property type="project" value="InterPro"/>
</dbReference>
<dbReference type="InterPro" id="IPR027417">
    <property type="entry name" value="P-loop_NTPase"/>
</dbReference>
<dbReference type="PROSITE" id="PS00211">
    <property type="entry name" value="ABC_TRANSPORTER_1"/>
    <property type="match status" value="1"/>
</dbReference>
<evidence type="ECO:0000256" key="1">
    <source>
        <dbReference type="ARBA" id="ARBA00004651"/>
    </source>
</evidence>
<keyword evidence="4 10" id="KW-0067">ATP-binding</keyword>
<dbReference type="InterPro" id="IPR003593">
    <property type="entry name" value="AAA+_ATPase"/>
</dbReference>
<gene>
    <name evidence="10" type="ORF">E1963_04675</name>
</gene>
<evidence type="ECO:0000256" key="2">
    <source>
        <dbReference type="ARBA" id="ARBA00022692"/>
    </source>
</evidence>
<feature type="transmembrane region" description="Helical" evidence="7">
    <location>
        <begin position="150"/>
        <end position="169"/>
    </location>
</feature>
<dbReference type="PROSITE" id="PS50893">
    <property type="entry name" value="ABC_TRANSPORTER_2"/>
    <property type="match status" value="1"/>
</dbReference>
<dbReference type="SUPFAM" id="SSF52540">
    <property type="entry name" value="P-loop containing nucleoside triphosphate hydrolases"/>
    <property type="match status" value="1"/>
</dbReference>
<keyword evidence="2 7" id="KW-0812">Transmembrane</keyword>
<dbReference type="InterPro" id="IPR003439">
    <property type="entry name" value="ABC_transporter-like_ATP-bd"/>
</dbReference>
<feature type="transmembrane region" description="Helical" evidence="7">
    <location>
        <begin position="265"/>
        <end position="286"/>
    </location>
</feature>
<evidence type="ECO:0000313" key="10">
    <source>
        <dbReference type="EMBL" id="TDA22693.1"/>
    </source>
</evidence>
<comment type="caution">
    <text evidence="10">The sequence shown here is derived from an EMBL/GenBank/DDBJ whole genome shotgun (WGS) entry which is preliminary data.</text>
</comment>
<dbReference type="InterPro" id="IPR011527">
    <property type="entry name" value="ABC1_TM_dom"/>
</dbReference>
<protein>
    <submittedName>
        <fullName evidence="10">ABC transporter ATP-binding protein</fullName>
    </submittedName>
</protein>
<accession>A0A4R4FII6</accession>
<keyword evidence="3" id="KW-0547">Nucleotide-binding</keyword>
<dbReference type="SMART" id="SM00382">
    <property type="entry name" value="AAA"/>
    <property type="match status" value="1"/>
</dbReference>
<dbReference type="CDD" id="cd07346">
    <property type="entry name" value="ABC_6TM_exporters"/>
    <property type="match status" value="1"/>
</dbReference>
<dbReference type="Proteomes" id="UP000295710">
    <property type="component" value="Unassembled WGS sequence"/>
</dbReference>
<dbReference type="GO" id="GO:0005524">
    <property type="term" value="F:ATP binding"/>
    <property type="evidence" value="ECO:0007669"/>
    <property type="project" value="UniProtKB-KW"/>
</dbReference>
<dbReference type="EMBL" id="SMMX01000003">
    <property type="protein sequence ID" value="TDA22693.1"/>
    <property type="molecule type" value="Genomic_DNA"/>
</dbReference>
<evidence type="ECO:0000259" key="9">
    <source>
        <dbReference type="PROSITE" id="PS50929"/>
    </source>
</evidence>
<dbReference type="Gene3D" id="1.20.1560.10">
    <property type="entry name" value="ABC transporter type 1, transmembrane domain"/>
    <property type="match status" value="1"/>
</dbReference>
<feature type="transmembrane region" description="Helical" evidence="7">
    <location>
        <begin position="52"/>
        <end position="72"/>
    </location>
</feature>
<organism evidence="10 11">
    <name type="scientific">Extibacter muris</name>
    <dbReference type="NCBI Taxonomy" id="1796622"/>
    <lineage>
        <taxon>Bacteria</taxon>
        <taxon>Bacillati</taxon>
        <taxon>Bacillota</taxon>
        <taxon>Clostridia</taxon>
        <taxon>Lachnospirales</taxon>
        <taxon>Lachnospiraceae</taxon>
        <taxon>Extibacter</taxon>
    </lineage>
</organism>
<dbReference type="Pfam" id="PF00664">
    <property type="entry name" value="ABC_membrane"/>
    <property type="match status" value="1"/>
</dbReference>
<proteinExistence type="predicted"/>
<evidence type="ECO:0000256" key="5">
    <source>
        <dbReference type="ARBA" id="ARBA00022989"/>
    </source>
</evidence>
<dbReference type="InterPro" id="IPR039421">
    <property type="entry name" value="Type_1_exporter"/>
</dbReference>
<comment type="subcellular location">
    <subcellularLocation>
        <location evidence="1">Cell membrane</location>
        <topology evidence="1">Multi-pass membrane protein</topology>
    </subcellularLocation>
</comment>
<feature type="domain" description="ABC transporter" evidence="8">
    <location>
        <begin position="329"/>
        <end position="548"/>
    </location>
</feature>
<evidence type="ECO:0000256" key="7">
    <source>
        <dbReference type="SAM" id="Phobius"/>
    </source>
</evidence>
<reference evidence="10 11" key="1">
    <citation type="journal article" date="2016" name="Nat. Microbiol.">
        <title>The Mouse Intestinal Bacterial Collection (miBC) provides host-specific insight into cultured diversity and functional potential of the gut microbiota.</title>
        <authorList>
            <person name="Lagkouvardos I."/>
            <person name="Pukall R."/>
            <person name="Abt B."/>
            <person name="Foesel B.U."/>
            <person name="Meier-Kolthoff J.P."/>
            <person name="Kumar N."/>
            <person name="Bresciani A."/>
            <person name="Martinez I."/>
            <person name="Just S."/>
            <person name="Ziegler C."/>
            <person name="Brugiroux S."/>
            <person name="Garzetti D."/>
            <person name="Wenning M."/>
            <person name="Bui T.P."/>
            <person name="Wang J."/>
            <person name="Hugenholtz F."/>
            <person name="Plugge C.M."/>
            <person name="Peterson D.A."/>
            <person name="Hornef M.W."/>
            <person name="Baines J.F."/>
            <person name="Smidt H."/>
            <person name="Walter J."/>
            <person name="Kristiansen K."/>
            <person name="Nielsen H.B."/>
            <person name="Haller D."/>
            <person name="Overmann J."/>
            <person name="Stecher B."/>
            <person name="Clavel T."/>
        </authorList>
    </citation>
    <scope>NUCLEOTIDE SEQUENCE [LARGE SCALE GENOMIC DNA]</scope>
    <source>
        <strain evidence="10 11">DSM 28560</strain>
    </source>
</reference>
<dbReference type="GO" id="GO:0005886">
    <property type="term" value="C:plasma membrane"/>
    <property type="evidence" value="ECO:0007669"/>
    <property type="project" value="UniProtKB-SubCell"/>
</dbReference>
<dbReference type="InterPro" id="IPR036640">
    <property type="entry name" value="ABC1_TM_sf"/>
</dbReference>
<feature type="domain" description="ABC transmembrane type-1" evidence="9">
    <location>
        <begin position="13"/>
        <end position="294"/>
    </location>
</feature>
<keyword evidence="6 7" id="KW-0472">Membrane</keyword>
<sequence length="548" mass="60700">MNLYDKRGRLLIVFTLLLGGISAVLSAFISIILQKVIDSAARNDMDSFSKLILATLIYLAILGTMGFLEAYCGKLMIKNVTKALRDKVFLGVMKRSPREFSSQNTADYLSALINDVKLVEENHLIPLLLCTQMGVLFLTTLGILLYLSPLVTAVLFLFLMLMFMLPALLGKKIQKKQDAYSEKLAEFTAKSKDFFNGFEVIRGYSMRPYILKKFTRINRDTADRKMAADTLLAVNECFSDILSAVSVLVIVFVSSYLMMKGRITAGTLLALIQLSGTFVTPVVMLMQNIPKITGIRPVLKHLEAYSHTQEDVPDEEEPSCGPALLKAGITCTDVTFGYVPEQNVLQDISLTIAPGTKCALLGESGGGKTTLIKLLTGYYDDFAGDIRYDGIPIGKLSQDKLNRMAAVIHQNIFLFDTDIYNNICLGETFSKEQLDDAVKASGISRFLPGLEKGLHTAVGENGQNLSGGQRQRIAVARALIRSTPLLIMDEGTSAIDRQTAHEIEEDLLRQENLTVLTITHHMDETLMDCYDRIYYLKDGRISCTQMGV</sequence>
<dbReference type="RefSeq" id="WP_132275836.1">
    <property type="nucleotide sequence ID" value="NZ_JAOBST010000056.1"/>
</dbReference>
<dbReference type="AlphaFoldDB" id="A0A4R4FII6"/>